<evidence type="ECO:0000259" key="9">
    <source>
        <dbReference type="PROSITE" id="PS00624"/>
    </source>
</evidence>
<dbReference type="EMBL" id="KQ085888">
    <property type="protein sequence ID" value="KLO19184.1"/>
    <property type="molecule type" value="Genomic_DNA"/>
</dbReference>
<dbReference type="InterPro" id="IPR000172">
    <property type="entry name" value="GMC_OxRdtase_N"/>
</dbReference>
<dbReference type="PANTHER" id="PTHR11552:SF201">
    <property type="entry name" value="GLUCOSE-METHANOL-CHOLINE OXIDOREDUCTASE N-TERMINAL DOMAIN-CONTAINING PROTEIN"/>
    <property type="match status" value="1"/>
</dbReference>
<evidence type="ECO:0000256" key="2">
    <source>
        <dbReference type="ARBA" id="ARBA00010790"/>
    </source>
</evidence>
<evidence type="ECO:0000313" key="11">
    <source>
        <dbReference type="Proteomes" id="UP000053477"/>
    </source>
</evidence>
<dbReference type="Gene3D" id="3.50.50.60">
    <property type="entry name" value="FAD/NAD(P)-binding domain"/>
    <property type="match status" value="1"/>
</dbReference>
<keyword evidence="6" id="KW-0560">Oxidoreductase</keyword>
<dbReference type="GO" id="GO:0016614">
    <property type="term" value="F:oxidoreductase activity, acting on CH-OH group of donors"/>
    <property type="evidence" value="ECO:0007669"/>
    <property type="project" value="InterPro"/>
</dbReference>
<evidence type="ECO:0000313" key="10">
    <source>
        <dbReference type="EMBL" id="KLO19184.1"/>
    </source>
</evidence>
<reference evidence="10 11" key="1">
    <citation type="submission" date="2015-04" db="EMBL/GenBank/DDBJ databases">
        <title>Complete genome sequence of Schizopora paradoxa KUC8140, a cosmopolitan wood degrader in East Asia.</title>
        <authorList>
            <consortium name="DOE Joint Genome Institute"/>
            <person name="Min B."/>
            <person name="Park H."/>
            <person name="Jang Y."/>
            <person name="Kim J.-J."/>
            <person name="Kim K.H."/>
            <person name="Pangilinan J."/>
            <person name="Lipzen A."/>
            <person name="Riley R."/>
            <person name="Grigoriev I.V."/>
            <person name="Spatafora J.W."/>
            <person name="Choi I.-G."/>
        </authorList>
    </citation>
    <scope>NUCLEOTIDE SEQUENCE [LARGE SCALE GENOMIC DNA]</scope>
    <source>
        <strain evidence="10 11">KUC8140</strain>
    </source>
</reference>
<dbReference type="AlphaFoldDB" id="A0A0H2S5E8"/>
<protein>
    <submittedName>
        <fullName evidence="10">Alcohol oxidase</fullName>
    </submittedName>
</protein>
<feature type="active site" description="Proton donor" evidence="7">
    <location>
        <position position="550"/>
    </location>
</feature>
<evidence type="ECO:0000256" key="7">
    <source>
        <dbReference type="PIRSR" id="PIRSR000137-1"/>
    </source>
</evidence>
<name>A0A0H2S5E8_9AGAM</name>
<dbReference type="InterPro" id="IPR007867">
    <property type="entry name" value="GMC_OxRtase_C"/>
</dbReference>
<keyword evidence="4" id="KW-0732">Signal</keyword>
<dbReference type="Pfam" id="PF00732">
    <property type="entry name" value="GMC_oxred_N"/>
    <property type="match status" value="1"/>
</dbReference>
<proteinExistence type="inferred from homology"/>
<dbReference type="OrthoDB" id="269227at2759"/>
<organism evidence="10 11">
    <name type="scientific">Schizopora paradoxa</name>
    <dbReference type="NCBI Taxonomy" id="27342"/>
    <lineage>
        <taxon>Eukaryota</taxon>
        <taxon>Fungi</taxon>
        <taxon>Dikarya</taxon>
        <taxon>Basidiomycota</taxon>
        <taxon>Agaricomycotina</taxon>
        <taxon>Agaricomycetes</taxon>
        <taxon>Hymenochaetales</taxon>
        <taxon>Schizoporaceae</taxon>
        <taxon>Schizopora</taxon>
    </lineage>
</organism>
<feature type="binding site" evidence="8">
    <location>
        <position position="247"/>
    </location>
    <ligand>
        <name>FAD</name>
        <dbReference type="ChEBI" id="CHEBI:57692"/>
    </ligand>
</feature>
<dbReference type="Pfam" id="PF05199">
    <property type="entry name" value="GMC_oxred_C"/>
    <property type="match status" value="1"/>
</dbReference>
<dbReference type="SUPFAM" id="SSF54373">
    <property type="entry name" value="FAD-linked reductases, C-terminal domain"/>
    <property type="match status" value="1"/>
</dbReference>
<dbReference type="InterPro" id="IPR012132">
    <property type="entry name" value="GMC_OxRdtase"/>
</dbReference>
<sequence length="612" mass="67217">MPFISPTELKAWTHEIHYVVIGGGTCGLTLAGRLSEDPNVNVLVIEAGTHHVNDPLVDVPGNRGRALANPKYDWAFSTVPQSHANNRRLFEPRGKGLGGSSMLNYFGMFRPSKDDIDALEKLGNKGWNWDSLLHYMKKSETLVEFPISESDAVTFAAKIEREYHGTNGPLKKCLPREWSQLQKTFFDTAETLGIPRNPDTNGGHNVGAMTSLTSIDPTTGTRSYSSTAYLDPNLHRKNLLVLLDAQVTKIIFSKEGDLHKAVGVEFVKDNSLDRITGIQKDCIISTGSFKTPQLLELSGIGNPSILSKFDVETLIDLPGVGENLQDHIVLSTIAEVETSEKTNDDLLDPEFLKLHKELYETKKAGLLASGPKSAFMFVPAEKLGSDRDLISWQDQMHAGCTDTLAQVHPALRLGLEKQYAIQRDLFASKDQAQAEILDFIGHRPDPNSTPVLGKHYTSLGCALMHPLSRGTVHIASSDPLAPPEIDPNYFANEADLDLLVHIAEFALRMMKTSPLSDCVKEVILPKKEFLERGREGLKDYIRATCTPVFHPVGTASMLPREDGGVVDAKLKVYGTSNLRVVDLSILPLEVSCHTQTVAYGIGEKVASSTCLK</sequence>
<dbReference type="PANTHER" id="PTHR11552">
    <property type="entry name" value="GLUCOSE-METHANOL-CHOLINE GMC OXIDOREDUCTASE"/>
    <property type="match status" value="1"/>
</dbReference>
<comment type="cofactor">
    <cofactor evidence="1 8">
        <name>FAD</name>
        <dbReference type="ChEBI" id="CHEBI:57692"/>
    </cofactor>
</comment>
<gene>
    <name evidence="10" type="ORF">SCHPADRAFT_818452</name>
</gene>
<dbReference type="InterPro" id="IPR036188">
    <property type="entry name" value="FAD/NAD-bd_sf"/>
</dbReference>
<evidence type="ECO:0000256" key="3">
    <source>
        <dbReference type="ARBA" id="ARBA00022630"/>
    </source>
</evidence>
<keyword evidence="11" id="KW-1185">Reference proteome</keyword>
<dbReference type="Gene3D" id="3.30.560.10">
    <property type="entry name" value="Glucose Oxidase, domain 3"/>
    <property type="match status" value="1"/>
</dbReference>
<dbReference type="SUPFAM" id="SSF51905">
    <property type="entry name" value="FAD/NAD(P)-binding domain"/>
    <property type="match status" value="1"/>
</dbReference>
<evidence type="ECO:0000256" key="1">
    <source>
        <dbReference type="ARBA" id="ARBA00001974"/>
    </source>
</evidence>
<keyword evidence="5 8" id="KW-0274">FAD</keyword>
<dbReference type="Proteomes" id="UP000053477">
    <property type="component" value="Unassembled WGS sequence"/>
</dbReference>
<evidence type="ECO:0000256" key="5">
    <source>
        <dbReference type="ARBA" id="ARBA00022827"/>
    </source>
</evidence>
<comment type="similarity">
    <text evidence="2">Belongs to the GMC oxidoreductase family.</text>
</comment>
<dbReference type="InParanoid" id="A0A0H2S5E8"/>
<evidence type="ECO:0000256" key="8">
    <source>
        <dbReference type="PIRSR" id="PIRSR000137-2"/>
    </source>
</evidence>
<evidence type="ECO:0000256" key="4">
    <source>
        <dbReference type="ARBA" id="ARBA00022729"/>
    </source>
</evidence>
<evidence type="ECO:0000256" key="6">
    <source>
        <dbReference type="ARBA" id="ARBA00023002"/>
    </source>
</evidence>
<feature type="active site" description="Proton acceptor" evidence="7">
    <location>
        <position position="593"/>
    </location>
</feature>
<keyword evidence="3" id="KW-0285">Flavoprotein</keyword>
<feature type="domain" description="Glucose-methanol-choline oxidoreductase N-terminal" evidence="9">
    <location>
        <begin position="287"/>
        <end position="301"/>
    </location>
</feature>
<dbReference type="GO" id="GO:0050660">
    <property type="term" value="F:flavin adenine dinucleotide binding"/>
    <property type="evidence" value="ECO:0007669"/>
    <property type="project" value="InterPro"/>
</dbReference>
<dbReference type="PROSITE" id="PS00624">
    <property type="entry name" value="GMC_OXRED_2"/>
    <property type="match status" value="1"/>
</dbReference>
<dbReference type="PIRSF" id="PIRSF000137">
    <property type="entry name" value="Alcohol_oxidase"/>
    <property type="match status" value="1"/>
</dbReference>
<accession>A0A0H2S5E8</accession>
<dbReference type="STRING" id="27342.A0A0H2S5E8"/>